<keyword evidence="4" id="KW-1185">Reference proteome</keyword>
<dbReference type="Gene3D" id="3.10.350.10">
    <property type="entry name" value="LysM domain"/>
    <property type="match status" value="1"/>
</dbReference>
<dbReference type="InterPro" id="IPR036779">
    <property type="entry name" value="LysM_dom_sf"/>
</dbReference>
<evidence type="ECO:0000313" key="3">
    <source>
        <dbReference type="EMBL" id="QEC48463.1"/>
    </source>
</evidence>
<dbReference type="AlphaFoldDB" id="A0A5B8U5V1"/>
<dbReference type="KEGG" id="bsol:FSW04_13395"/>
<dbReference type="PROSITE" id="PS51782">
    <property type="entry name" value="LYSM"/>
    <property type="match status" value="1"/>
</dbReference>
<name>A0A5B8U5V1_9ACTN</name>
<dbReference type="Pfam" id="PF19266">
    <property type="entry name" value="CIS_tube"/>
    <property type="match status" value="1"/>
</dbReference>
<proteinExistence type="predicted"/>
<dbReference type="OrthoDB" id="9815939at2"/>
<reference evidence="3 4" key="1">
    <citation type="journal article" date="2018" name="J. Microbiol.">
        <title>Baekduia soli gen. nov., sp. nov., a novel bacterium isolated from the soil of Baekdu Mountain and proposal of a novel family name, Baekduiaceae fam. nov.</title>
        <authorList>
            <person name="An D.S."/>
            <person name="Siddiqi M.Z."/>
            <person name="Kim K.H."/>
            <person name="Yu H.S."/>
            <person name="Im W.T."/>
        </authorList>
    </citation>
    <scope>NUCLEOTIDE SEQUENCE [LARGE SCALE GENOMIC DNA]</scope>
    <source>
        <strain evidence="3 4">BR7-21</strain>
    </source>
</reference>
<sequence>MPIPQGFQRARLEIDGGDAIECAFNPQSYTVSKTNIWNFKPTTGVDLPPGEFGGGLPRRTTLSLLLDVSLLAPDQSVKDMTNKLLKMMETGGGGGGGGGSVPPFVTFRWGSVDLPKSVPVSLTIQHTLFHPNGEPIRATVDLELAQAEKASTASSSGANQAQNPTTRAAGDLRVHRVRDGDSLPAIAYDAYGDATRWRVIAEANGIDDPLRLRRGAELTIPRVPT</sequence>
<dbReference type="InterPro" id="IPR045361">
    <property type="entry name" value="CIS_tube_prot_N"/>
</dbReference>
<protein>
    <submittedName>
        <fullName evidence="3">LysM peptidoglycan-binding domain-containing protein</fullName>
    </submittedName>
</protein>
<dbReference type="Pfam" id="PF01476">
    <property type="entry name" value="LysM"/>
    <property type="match status" value="1"/>
</dbReference>
<feature type="compositionally biased region" description="Polar residues" evidence="1">
    <location>
        <begin position="149"/>
        <end position="166"/>
    </location>
</feature>
<dbReference type="InterPro" id="IPR018392">
    <property type="entry name" value="LysM"/>
</dbReference>
<gene>
    <name evidence="3" type="ORF">FSW04_13395</name>
</gene>
<dbReference type="CDD" id="cd00118">
    <property type="entry name" value="LysM"/>
    <property type="match status" value="1"/>
</dbReference>
<accession>A0A5B8U5V1</accession>
<dbReference type="Proteomes" id="UP000321805">
    <property type="component" value="Chromosome"/>
</dbReference>
<evidence type="ECO:0000313" key="4">
    <source>
        <dbReference type="Proteomes" id="UP000321805"/>
    </source>
</evidence>
<evidence type="ECO:0000256" key="1">
    <source>
        <dbReference type="SAM" id="MobiDB-lite"/>
    </source>
</evidence>
<dbReference type="EMBL" id="CP042430">
    <property type="protein sequence ID" value="QEC48463.1"/>
    <property type="molecule type" value="Genomic_DNA"/>
</dbReference>
<evidence type="ECO:0000259" key="2">
    <source>
        <dbReference type="PROSITE" id="PS51782"/>
    </source>
</evidence>
<feature type="region of interest" description="Disordered" evidence="1">
    <location>
        <begin position="147"/>
        <end position="174"/>
    </location>
</feature>
<feature type="domain" description="LysM" evidence="2">
    <location>
        <begin position="173"/>
        <end position="220"/>
    </location>
</feature>
<organism evidence="3 4">
    <name type="scientific">Baekduia soli</name>
    <dbReference type="NCBI Taxonomy" id="496014"/>
    <lineage>
        <taxon>Bacteria</taxon>
        <taxon>Bacillati</taxon>
        <taxon>Actinomycetota</taxon>
        <taxon>Thermoleophilia</taxon>
        <taxon>Solirubrobacterales</taxon>
        <taxon>Baekduiaceae</taxon>
        <taxon>Baekduia</taxon>
    </lineage>
</organism>
<dbReference type="RefSeq" id="WP_146920023.1">
    <property type="nucleotide sequence ID" value="NZ_CP042430.1"/>
</dbReference>